<dbReference type="EMBL" id="UINC01120520">
    <property type="protein sequence ID" value="SVC95057.1"/>
    <property type="molecule type" value="Genomic_DNA"/>
</dbReference>
<feature type="transmembrane region" description="Helical" evidence="1">
    <location>
        <begin position="100"/>
        <end position="120"/>
    </location>
</feature>
<evidence type="ECO:0000256" key="1">
    <source>
        <dbReference type="SAM" id="Phobius"/>
    </source>
</evidence>
<accession>A0A382RD24</accession>
<reference evidence="2" key="1">
    <citation type="submission" date="2018-05" db="EMBL/GenBank/DDBJ databases">
        <authorList>
            <person name="Lanie J.A."/>
            <person name="Ng W.-L."/>
            <person name="Kazmierczak K.M."/>
            <person name="Andrzejewski T.M."/>
            <person name="Davidsen T.M."/>
            <person name="Wayne K.J."/>
            <person name="Tettelin H."/>
            <person name="Glass J.I."/>
            <person name="Rusch D."/>
            <person name="Podicherti R."/>
            <person name="Tsui H.-C.T."/>
            <person name="Winkler M.E."/>
        </authorList>
    </citation>
    <scope>NUCLEOTIDE SEQUENCE</scope>
</reference>
<protein>
    <submittedName>
        <fullName evidence="2">Uncharacterized protein</fullName>
    </submittedName>
</protein>
<keyword evidence="1" id="KW-1133">Transmembrane helix</keyword>
<dbReference type="AlphaFoldDB" id="A0A382RD24"/>
<feature type="transmembrane region" description="Helical" evidence="1">
    <location>
        <begin position="60"/>
        <end position="80"/>
    </location>
</feature>
<proteinExistence type="predicted"/>
<feature type="transmembrane region" description="Helical" evidence="1">
    <location>
        <begin position="34"/>
        <end position="54"/>
    </location>
</feature>
<sequence>MTDENQVTTAEAQSALESLNKIGNETISSLRPPLWLITMLSLLCGIFTFSFAVTEGENHWALGMWLSGISLVLLLLFWMYSARLLGVRAPVLPPSGSGKVFLALQALFYAVVMFVGRGATLWGRPETRLEGAFPIADLPLAPYIAAVIVSLSVAYLTYKYPTNEWVQQDASK</sequence>
<keyword evidence="1" id="KW-0812">Transmembrane</keyword>
<evidence type="ECO:0000313" key="2">
    <source>
        <dbReference type="EMBL" id="SVC95057.1"/>
    </source>
</evidence>
<feature type="transmembrane region" description="Helical" evidence="1">
    <location>
        <begin position="140"/>
        <end position="158"/>
    </location>
</feature>
<name>A0A382RD24_9ZZZZ</name>
<keyword evidence="1" id="KW-0472">Membrane</keyword>
<organism evidence="2">
    <name type="scientific">marine metagenome</name>
    <dbReference type="NCBI Taxonomy" id="408172"/>
    <lineage>
        <taxon>unclassified sequences</taxon>
        <taxon>metagenomes</taxon>
        <taxon>ecological metagenomes</taxon>
    </lineage>
</organism>
<gene>
    <name evidence="2" type="ORF">METZ01_LOCUS347911</name>
</gene>